<dbReference type="AlphaFoldDB" id="A0AA45WPL4"/>
<keyword evidence="2" id="KW-1185">Reference proteome</keyword>
<comment type="caution">
    <text evidence="1">The sequence shown here is derived from an EMBL/GenBank/DDBJ whole genome shotgun (WGS) entry which is preliminary data.</text>
</comment>
<name>A0AA45WPL4_9BACL</name>
<organism evidence="1 2">
    <name type="scientific">Laceyella tengchongensis</name>
    <dbReference type="NCBI Taxonomy" id="574699"/>
    <lineage>
        <taxon>Bacteria</taxon>
        <taxon>Bacillati</taxon>
        <taxon>Bacillota</taxon>
        <taxon>Bacilli</taxon>
        <taxon>Bacillales</taxon>
        <taxon>Thermoactinomycetaceae</taxon>
        <taxon>Laceyella</taxon>
    </lineage>
</organism>
<reference evidence="1" key="1">
    <citation type="submission" date="2017-05" db="EMBL/GenBank/DDBJ databases">
        <authorList>
            <person name="Varghese N."/>
            <person name="Submissions S."/>
        </authorList>
    </citation>
    <scope>NUCLEOTIDE SEQUENCE</scope>
    <source>
        <strain evidence="1">DSM 45262</strain>
    </source>
</reference>
<evidence type="ECO:0000313" key="1">
    <source>
        <dbReference type="EMBL" id="SMP22239.1"/>
    </source>
</evidence>
<gene>
    <name evidence="1" type="ORF">SAMN06265361_10422</name>
</gene>
<dbReference type="RefSeq" id="WP_284724326.1">
    <property type="nucleotide sequence ID" value="NZ_FXTU01000004.1"/>
</dbReference>
<evidence type="ECO:0000313" key="2">
    <source>
        <dbReference type="Proteomes" id="UP001157946"/>
    </source>
</evidence>
<dbReference type="Proteomes" id="UP001157946">
    <property type="component" value="Unassembled WGS sequence"/>
</dbReference>
<dbReference type="EMBL" id="FXTU01000004">
    <property type="protein sequence ID" value="SMP22239.1"/>
    <property type="molecule type" value="Genomic_DNA"/>
</dbReference>
<sequence length="183" mass="21539">MKKRWYQAFLDGYKPAVLELNTHQSYSQLKEYPHITHVLPHEPRSCLFFQNDTLMNDFKNRMDGVQAYSGAYHYHLGITLGFPERSVQYYAHMREIEELVGEYPIDEVQNGVGVVWAGFYFSSHKAFIVDEINWLWKTYTHTEAVKHPLYLTDKKTDKTVEIRYGDFDSVKDFAKTHLIPAHT</sequence>
<proteinExistence type="predicted"/>
<accession>A0AA45WPL4</accession>
<protein>
    <submittedName>
        <fullName evidence="1">Uncharacterized protein</fullName>
    </submittedName>
</protein>